<keyword evidence="2" id="KW-1185">Reference proteome</keyword>
<protein>
    <submittedName>
        <fullName evidence="1">Uncharacterized protein</fullName>
    </submittedName>
</protein>
<comment type="caution">
    <text evidence="1">The sequence shown here is derived from an EMBL/GenBank/DDBJ whole genome shotgun (WGS) entry which is preliminary data.</text>
</comment>
<gene>
    <name evidence="1" type="ORF">ABE541_22035</name>
</gene>
<dbReference type="RefSeq" id="WP_346582820.1">
    <property type="nucleotide sequence ID" value="NZ_JBDJNQ010000013.1"/>
</dbReference>
<accession>A0ABV0C0D0</accession>
<sequence length="76" mass="8623">MLKNAVFKLEKLGLVKVFNNDNPLKRKNKKSYDNVGIYYVSPFSFAPVSMYNLDSNSKLLLTDNPPKTLKAISILD</sequence>
<reference evidence="1 2" key="1">
    <citation type="submission" date="2024-04" db="EMBL/GenBank/DDBJ databases">
        <title>WGS of bacteria from Torrens River.</title>
        <authorList>
            <person name="Wyrsch E.R."/>
            <person name="Drigo B."/>
        </authorList>
    </citation>
    <scope>NUCLEOTIDE SEQUENCE [LARGE SCALE GENOMIC DNA]</scope>
    <source>
        <strain evidence="1 2">TWI391</strain>
    </source>
</reference>
<name>A0ABV0C0D0_9SPHI</name>
<evidence type="ECO:0000313" key="2">
    <source>
        <dbReference type="Proteomes" id="UP001409291"/>
    </source>
</evidence>
<proteinExistence type="predicted"/>
<evidence type="ECO:0000313" key="1">
    <source>
        <dbReference type="EMBL" id="MEN5379963.1"/>
    </source>
</evidence>
<organism evidence="1 2">
    <name type="scientific">Sphingobacterium kitahiroshimense</name>
    <dbReference type="NCBI Taxonomy" id="470446"/>
    <lineage>
        <taxon>Bacteria</taxon>
        <taxon>Pseudomonadati</taxon>
        <taxon>Bacteroidota</taxon>
        <taxon>Sphingobacteriia</taxon>
        <taxon>Sphingobacteriales</taxon>
        <taxon>Sphingobacteriaceae</taxon>
        <taxon>Sphingobacterium</taxon>
    </lineage>
</organism>
<dbReference type="Proteomes" id="UP001409291">
    <property type="component" value="Unassembled WGS sequence"/>
</dbReference>
<dbReference type="EMBL" id="JBDJNQ010000013">
    <property type="protein sequence ID" value="MEN5379963.1"/>
    <property type="molecule type" value="Genomic_DNA"/>
</dbReference>